<evidence type="ECO:0000256" key="1">
    <source>
        <dbReference type="SAM" id="Phobius"/>
    </source>
</evidence>
<keyword evidence="1" id="KW-0472">Membrane</keyword>
<reference evidence="2" key="1">
    <citation type="submission" date="2014-09" db="EMBL/GenBank/DDBJ databases">
        <authorList>
            <person name="Magalhaes I.L.F."/>
            <person name="Oliveira U."/>
            <person name="Santos F.R."/>
            <person name="Vidigal T.H.D.A."/>
            <person name="Brescovit A.D."/>
            <person name="Santos A.J."/>
        </authorList>
    </citation>
    <scope>NUCLEOTIDE SEQUENCE</scope>
    <source>
        <tissue evidence="2">Shoot tissue taken approximately 20 cm above the soil surface</tissue>
    </source>
</reference>
<dbReference type="EMBL" id="GBRH01238388">
    <property type="protein sequence ID" value="JAD59507.1"/>
    <property type="molecule type" value="Transcribed_RNA"/>
</dbReference>
<dbReference type="AlphaFoldDB" id="A0A0A9BJQ3"/>
<reference evidence="2" key="2">
    <citation type="journal article" date="2015" name="Data Brief">
        <title>Shoot transcriptome of the giant reed, Arundo donax.</title>
        <authorList>
            <person name="Barrero R.A."/>
            <person name="Guerrero F.D."/>
            <person name="Moolhuijzen P."/>
            <person name="Goolsby J.A."/>
            <person name="Tidwell J."/>
            <person name="Bellgard S.E."/>
            <person name="Bellgard M.I."/>
        </authorList>
    </citation>
    <scope>NUCLEOTIDE SEQUENCE</scope>
    <source>
        <tissue evidence="2">Shoot tissue taken approximately 20 cm above the soil surface</tissue>
    </source>
</reference>
<feature type="transmembrane region" description="Helical" evidence="1">
    <location>
        <begin position="6"/>
        <end position="27"/>
    </location>
</feature>
<evidence type="ECO:0000313" key="2">
    <source>
        <dbReference type="EMBL" id="JAD59507.1"/>
    </source>
</evidence>
<keyword evidence="1" id="KW-0812">Transmembrane</keyword>
<proteinExistence type="predicted"/>
<sequence>MCAVQIAMQMQMVLGISSAVAGLFMGID</sequence>
<accession>A0A0A9BJQ3</accession>
<name>A0A0A9BJQ3_ARUDO</name>
<keyword evidence="1" id="KW-1133">Transmembrane helix</keyword>
<organism evidence="2">
    <name type="scientific">Arundo donax</name>
    <name type="common">Giant reed</name>
    <name type="synonym">Donax arundinaceus</name>
    <dbReference type="NCBI Taxonomy" id="35708"/>
    <lineage>
        <taxon>Eukaryota</taxon>
        <taxon>Viridiplantae</taxon>
        <taxon>Streptophyta</taxon>
        <taxon>Embryophyta</taxon>
        <taxon>Tracheophyta</taxon>
        <taxon>Spermatophyta</taxon>
        <taxon>Magnoliopsida</taxon>
        <taxon>Liliopsida</taxon>
        <taxon>Poales</taxon>
        <taxon>Poaceae</taxon>
        <taxon>PACMAD clade</taxon>
        <taxon>Arundinoideae</taxon>
        <taxon>Arundineae</taxon>
        <taxon>Arundo</taxon>
    </lineage>
</organism>
<protein>
    <submittedName>
        <fullName evidence="2">Uncharacterized protein</fullName>
    </submittedName>
</protein>